<reference evidence="7" key="1">
    <citation type="submission" date="2016-11" db="UniProtKB">
        <authorList>
            <consortium name="WormBaseParasite"/>
        </authorList>
    </citation>
    <scope>IDENTIFICATION</scope>
</reference>
<sequence>MRKMMLEQLDASMCGFEVMMRCGYGREDNYSGDVVFAELLNEVEMGSSAGTLRNGKTTPETRASNFKSKAIDKTLLKAKSEEENIFKILLLGGSECGKTTIFKQMRILHLNGFTKEVSISFRSFIHGNTMEALNQLIDACNSFILTHDISVQEDIARFNDFKKKLRDPEEFVIPVTIGRCMDRIWHSSTIQTAYDRRFSYQLPDSAK</sequence>
<feature type="binding site" evidence="4">
    <location>
        <begin position="204"/>
        <end position="205"/>
    </location>
    <ligand>
        <name>GTP</name>
        <dbReference type="ChEBI" id="CHEBI:37565"/>
    </ligand>
</feature>
<dbReference type="Gene3D" id="1.10.400.10">
    <property type="entry name" value="GI Alpha 1, domain 2-like"/>
    <property type="match status" value="1"/>
</dbReference>
<dbReference type="WBParaSite" id="Hba_05966">
    <property type="protein sequence ID" value="Hba_05966"/>
    <property type="gene ID" value="Hba_05966"/>
</dbReference>
<keyword evidence="6" id="KW-1185">Reference proteome</keyword>
<evidence type="ECO:0000313" key="6">
    <source>
        <dbReference type="Proteomes" id="UP000095283"/>
    </source>
</evidence>
<dbReference type="GO" id="GO:0003924">
    <property type="term" value="F:GTPase activity"/>
    <property type="evidence" value="ECO:0007669"/>
    <property type="project" value="InterPro"/>
</dbReference>
<dbReference type="GO" id="GO:0031683">
    <property type="term" value="F:G-protein beta/gamma-subunit complex binding"/>
    <property type="evidence" value="ECO:0007669"/>
    <property type="project" value="InterPro"/>
</dbReference>
<dbReference type="GO" id="GO:0007188">
    <property type="term" value="P:adenylate cyclase-modulating G protein-coupled receptor signaling pathway"/>
    <property type="evidence" value="ECO:0007669"/>
    <property type="project" value="TreeGrafter"/>
</dbReference>
<dbReference type="Proteomes" id="UP000095283">
    <property type="component" value="Unplaced"/>
</dbReference>
<keyword evidence="5" id="KW-0460">Magnesium</keyword>
<proteinExistence type="predicted"/>
<dbReference type="InterPro" id="IPR011025">
    <property type="entry name" value="GproteinA_insert"/>
</dbReference>
<dbReference type="GO" id="GO:0001664">
    <property type="term" value="F:G protein-coupled receptor binding"/>
    <property type="evidence" value="ECO:0007669"/>
    <property type="project" value="TreeGrafter"/>
</dbReference>
<dbReference type="InterPro" id="IPR001019">
    <property type="entry name" value="Gprotein_alpha_su"/>
</dbReference>
<dbReference type="GO" id="GO:0005525">
    <property type="term" value="F:GTP binding"/>
    <property type="evidence" value="ECO:0007669"/>
    <property type="project" value="UniProtKB-KW"/>
</dbReference>
<dbReference type="SUPFAM" id="SSF47895">
    <property type="entry name" value="Transducin (alpha subunit), insertion domain"/>
    <property type="match status" value="1"/>
</dbReference>
<dbReference type="GO" id="GO:0046872">
    <property type="term" value="F:metal ion binding"/>
    <property type="evidence" value="ECO:0007669"/>
    <property type="project" value="UniProtKB-KW"/>
</dbReference>
<dbReference type="AlphaFoldDB" id="A0A1I7WLE7"/>
<dbReference type="Gene3D" id="3.40.50.300">
    <property type="entry name" value="P-loop containing nucleotide triphosphate hydrolases"/>
    <property type="match status" value="1"/>
</dbReference>
<evidence type="ECO:0000256" key="1">
    <source>
        <dbReference type="ARBA" id="ARBA00022741"/>
    </source>
</evidence>
<dbReference type="GO" id="GO:0005737">
    <property type="term" value="C:cytoplasm"/>
    <property type="evidence" value="ECO:0007669"/>
    <property type="project" value="TreeGrafter"/>
</dbReference>
<dbReference type="PANTHER" id="PTHR10218:SF247">
    <property type="entry name" value="GUANINE NUCLEOTIDE-BINDING PROTEIN ALPHA-6 SUBUNIT"/>
    <property type="match status" value="1"/>
</dbReference>
<dbReference type="Pfam" id="PF00503">
    <property type="entry name" value="G-alpha"/>
    <property type="match status" value="1"/>
</dbReference>
<keyword evidence="1 4" id="KW-0547">Nucleotide-binding</keyword>
<dbReference type="PROSITE" id="PS51882">
    <property type="entry name" value="G_ALPHA"/>
    <property type="match status" value="1"/>
</dbReference>
<accession>A0A1I7WLE7</accession>
<keyword evidence="3" id="KW-0807">Transducer</keyword>
<dbReference type="SMART" id="SM00275">
    <property type="entry name" value="G_alpha"/>
    <property type="match status" value="1"/>
</dbReference>
<organism evidence="6 7">
    <name type="scientific">Heterorhabditis bacteriophora</name>
    <name type="common">Entomopathogenic nematode worm</name>
    <dbReference type="NCBI Taxonomy" id="37862"/>
    <lineage>
        <taxon>Eukaryota</taxon>
        <taxon>Metazoa</taxon>
        <taxon>Ecdysozoa</taxon>
        <taxon>Nematoda</taxon>
        <taxon>Chromadorea</taxon>
        <taxon>Rhabditida</taxon>
        <taxon>Rhabditina</taxon>
        <taxon>Rhabditomorpha</taxon>
        <taxon>Strongyloidea</taxon>
        <taxon>Heterorhabditidae</taxon>
        <taxon>Heterorhabditis</taxon>
    </lineage>
</organism>
<evidence type="ECO:0000256" key="3">
    <source>
        <dbReference type="ARBA" id="ARBA00023224"/>
    </source>
</evidence>
<name>A0A1I7WLE7_HETBA</name>
<feature type="binding site" evidence="4">
    <location>
        <begin position="95"/>
        <end position="100"/>
    </location>
    <ligand>
        <name>GTP</name>
        <dbReference type="ChEBI" id="CHEBI:37565"/>
    </ligand>
</feature>
<evidence type="ECO:0000256" key="5">
    <source>
        <dbReference type="PIRSR" id="PIRSR601019-2"/>
    </source>
</evidence>
<keyword evidence="5" id="KW-0479">Metal-binding</keyword>
<protein>
    <submittedName>
        <fullName evidence="7">G-protein alpha subunit</fullName>
    </submittedName>
</protein>
<evidence type="ECO:0000256" key="4">
    <source>
        <dbReference type="PIRSR" id="PIRSR601019-1"/>
    </source>
</evidence>
<evidence type="ECO:0000313" key="7">
    <source>
        <dbReference type="WBParaSite" id="Hba_05966"/>
    </source>
</evidence>
<keyword evidence="2 4" id="KW-0342">GTP-binding</keyword>
<dbReference type="PANTHER" id="PTHR10218">
    <property type="entry name" value="GTP-BINDING PROTEIN ALPHA SUBUNIT"/>
    <property type="match status" value="1"/>
</dbReference>
<feature type="binding site" evidence="5">
    <location>
        <position position="99"/>
    </location>
    <ligand>
        <name>Mg(2+)</name>
        <dbReference type="ChEBI" id="CHEBI:18420"/>
    </ligand>
</feature>
<evidence type="ECO:0000256" key="2">
    <source>
        <dbReference type="ARBA" id="ARBA00023134"/>
    </source>
</evidence>
<dbReference type="GO" id="GO:0005834">
    <property type="term" value="C:heterotrimeric G-protein complex"/>
    <property type="evidence" value="ECO:0007669"/>
    <property type="project" value="TreeGrafter"/>
</dbReference>
<dbReference type="InterPro" id="IPR027417">
    <property type="entry name" value="P-loop_NTPase"/>
</dbReference>